<feature type="coiled-coil region" evidence="1">
    <location>
        <begin position="14"/>
        <end position="41"/>
    </location>
</feature>
<proteinExistence type="predicted"/>
<reference evidence="2 3" key="2">
    <citation type="submission" date="2018-11" db="EMBL/GenBank/DDBJ databases">
        <authorList>
            <consortium name="Pathogen Informatics"/>
        </authorList>
    </citation>
    <scope>NUCLEOTIDE SEQUENCE [LARGE SCALE GENOMIC DNA]</scope>
</reference>
<dbReference type="WBParaSite" id="TTAC_0000430801-mRNA-1">
    <property type="protein sequence ID" value="TTAC_0000430801-mRNA-1"/>
    <property type="gene ID" value="TTAC_0000430801"/>
</dbReference>
<name>A0A0R3WU68_HYDTA</name>
<gene>
    <name evidence="2" type="ORF">TTAC_LOCUS4294</name>
</gene>
<dbReference type="OrthoDB" id="79871at2759"/>
<dbReference type="EMBL" id="UYWX01004094">
    <property type="protein sequence ID" value="VDM24625.1"/>
    <property type="molecule type" value="Genomic_DNA"/>
</dbReference>
<feature type="coiled-coil region" evidence="1">
    <location>
        <begin position="138"/>
        <end position="183"/>
    </location>
</feature>
<evidence type="ECO:0000256" key="1">
    <source>
        <dbReference type="SAM" id="Coils"/>
    </source>
</evidence>
<accession>A0A0R3WU68</accession>
<sequence length="195" mass="22657">MLTLSVDADTVEYRRSTESEFSRLEQERATAQMELSEVEEHYRTLLGKRRNAAAEMSAPIDLPSEQADLELYALQMREELLSTNPSIRALPVLRLSDNPPIHQSIHVSCEHLRNRLDMETATNRDRLNEERWKRIQVEELLRSRAREANERIAEVTRNFEVSKQNIERATERASAEVKRLQVSPSGTYYLLACFK</sequence>
<dbReference type="AlphaFoldDB" id="A0A0R3WU68"/>
<organism evidence="4">
    <name type="scientific">Hydatigena taeniaeformis</name>
    <name type="common">Feline tapeworm</name>
    <name type="synonym">Taenia taeniaeformis</name>
    <dbReference type="NCBI Taxonomy" id="6205"/>
    <lineage>
        <taxon>Eukaryota</taxon>
        <taxon>Metazoa</taxon>
        <taxon>Spiralia</taxon>
        <taxon>Lophotrochozoa</taxon>
        <taxon>Platyhelminthes</taxon>
        <taxon>Cestoda</taxon>
        <taxon>Eucestoda</taxon>
        <taxon>Cyclophyllidea</taxon>
        <taxon>Taeniidae</taxon>
        <taxon>Hydatigera</taxon>
    </lineage>
</organism>
<keyword evidence="1" id="KW-0175">Coiled coil</keyword>
<reference evidence="4" key="1">
    <citation type="submission" date="2017-02" db="UniProtKB">
        <authorList>
            <consortium name="WormBaseParasite"/>
        </authorList>
    </citation>
    <scope>IDENTIFICATION</scope>
</reference>
<evidence type="ECO:0000313" key="2">
    <source>
        <dbReference type="EMBL" id="VDM24625.1"/>
    </source>
</evidence>
<dbReference type="STRING" id="6205.A0A0R3WU68"/>
<keyword evidence="3" id="KW-1185">Reference proteome</keyword>
<evidence type="ECO:0000313" key="3">
    <source>
        <dbReference type="Proteomes" id="UP000274429"/>
    </source>
</evidence>
<protein>
    <submittedName>
        <fullName evidence="2 4">Uncharacterized protein</fullName>
    </submittedName>
</protein>
<dbReference type="Proteomes" id="UP000274429">
    <property type="component" value="Unassembled WGS sequence"/>
</dbReference>
<evidence type="ECO:0000313" key="4">
    <source>
        <dbReference type="WBParaSite" id="TTAC_0000430801-mRNA-1"/>
    </source>
</evidence>